<evidence type="ECO:0000313" key="3">
    <source>
        <dbReference type="Proteomes" id="UP000243217"/>
    </source>
</evidence>
<comment type="caution">
    <text evidence="2">The sequence shown here is derived from an EMBL/GenBank/DDBJ whole genome shotgun (WGS) entry which is preliminary data.</text>
</comment>
<sequence length="466" mass="53794">MGSKKERRLVHHKQHFYLTFLGASILVILMHFLVVKQFSYLHLRGAFNEPRDFVGDIIHLNNLNEVCFHEKKAVIPWTYNSSDVDRTLVWNREDLASLIDYLAECPEVDVFLPEGLRNHGYCEDGMAYVKYLNTRALPGWVFDIRFNYQGQRNITYFELCPKSAILVMNHYSDGIPQRNDFPKNKPMILMPNVEMYELKETQYLQFDYILCKTKDAYNRLTKWFNDNENPRNATLLYVQHTSSDPSTLARTYSQSHSDFTIKPKDFENITFFHANGHSAQKSTKNIFQCWQKRPDFPTLDVYSMYSGTKEEFDQVFGSAGAPPNVRFHYGEDIDAPHFGRLLLEASTILCPSKMEGFGHYINQARASGAVVLTTDGTPMNELVDDNSGVLIHAYAMNPNPNQLLSQYGAMEWDVPSEDICAAVNKVLAMSPTEREVIGLNGRRRYEQQVVDFRNNMNNLRKLLLKD</sequence>
<gene>
    <name evidence="2" type="ORF">THRCLA_00142</name>
</gene>
<protein>
    <recommendedName>
        <fullName evidence="4">Glycosyl transferase family 1 domain-containing protein</fullName>
    </recommendedName>
</protein>
<evidence type="ECO:0008006" key="4">
    <source>
        <dbReference type="Google" id="ProtNLM"/>
    </source>
</evidence>
<dbReference type="Proteomes" id="UP000243217">
    <property type="component" value="Unassembled WGS sequence"/>
</dbReference>
<keyword evidence="1" id="KW-1133">Transmembrane helix</keyword>
<proteinExistence type="predicted"/>
<dbReference type="Gene3D" id="3.40.50.2000">
    <property type="entry name" value="Glycogen Phosphorylase B"/>
    <property type="match status" value="1"/>
</dbReference>
<evidence type="ECO:0000313" key="2">
    <source>
        <dbReference type="EMBL" id="OQS07869.1"/>
    </source>
</evidence>
<dbReference type="OrthoDB" id="2100592at2759"/>
<organism evidence="2 3">
    <name type="scientific">Thraustotheca clavata</name>
    <dbReference type="NCBI Taxonomy" id="74557"/>
    <lineage>
        <taxon>Eukaryota</taxon>
        <taxon>Sar</taxon>
        <taxon>Stramenopiles</taxon>
        <taxon>Oomycota</taxon>
        <taxon>Saprolegniomycetes</taxon>
        <taxon>Saprolegniales</taxon>
        <taxon>Achlyaceae</taxon>
        <taxon>Thraustotheca</taxon>
    </lineage>
</organism>
<dbReference type="EMBL" id="JNBS01000046">
    <property type="protein sequence ID" value="OQS07869.1"/>
    <property type="molecule type" value="Genomic_DNA"/>
</dbReference>
<keyword evidence="1" id="KW-0472">Membrane</keyword>
<reference evidence="2 3" key="1">
    <citation type="journal article" date="2014" name="Genome Biol. Evol.">
        <title>The secreted proteins of Achlya hypogyna and Thraustotheca clavata identify the ancestral oomycete secretome and reveal gene acquisitions by horizontal gene transfer.</title>
        <authorList>
            <person name="Misner I."/>
            <person name="Blouin N."/>
            <person name="Leonard G."/>
            <person name="Richards T.A."/>
            <person name="Lane C.E."/>
        </authorList>
    </citation>
    <scope>NUCLEOTIDE SEQUENCE [LARGE SCALE GENOMIC DNA]</scope>
    <source>
        <strain evidence="2 3">ATCC 34112</strain>
    </source>
</reference>
<feature type="transmembrane region" description="Helical" evidence="1">
    <location>
        <begin position="16"/>
        <end position="34"/>
    </location>
</feature>
<evidence type="ECO:0000256" key="1">
    <source>
        <dbReference type="SAM" id="Phobius"/>
    </source>
</evidence>
<keyword evidence="3" id="KW-1185">Reference proteome</keyword>
<name>A0A1W0ACI9_9STRA</name>
<dbReference type="SUPFAM" id="SSF53756">
    <property type="entry name" value="UDP-Glycosyltransferase/glycogen phosphorylase"/>
    <property type="match status" value="1"/>
</dbReference>
<keyword evidence="1" id="KW-0812">Transmembrane</keyword>
<accession>A0A1W0ACI9</accession>
<dbReference type="AlphaFoldDB" id="A0A1W0ACI9"/>